<dbReference type="PANTHER" id="PTHR11475:SF58">
    <property type="entry name" value="PEROXIDASIN"/>
    <property type="match status" value="1"/>
</dbReference>
<evidence type="ECO:0000256" key="8">
    <source>
        <dbReference type="ARBA" id="ARBA00023319"/>
    </source>
</evidence>
<dbReference type="InterPro" id="IPR037120">
    <property type="entry name" value="Haem_peroxidase_sf_animal"/>
</dbReference>
<dbReference type="Pfam" id="PF03098">
    <property type="entry name" value="An_peroxidase"/>
    <property type="match status" value="1"/>
</dbReference>
<keyword evidence="6 10" id="KW-0408">Iron</keyword>
<evidence type="ECO:0000256" key="9">
    <source>
        <dbReference type="ARBA" id="ARBA00061342"/>
    </source>
</evidence>
<dbReference type="SUPFAM" id="SSF48113">
    <property type="entry name" value="Heme-dependent peroxidases"/>
    <property type="match status" value="1"/>
</dbReference>
<evidence type="ECO:0000256" key="3">
    <source>
        <dbReference type="ARBA" id="ARBA00022723"/>
    </source>
</evidence>
<feature type="domain" description="Ig-like" evidence="11">
    <location>
        <begin position="186"/>
        <end position="271"/>
    </location>
</feature>
<dbReference type="Pfam" id="PF07679">
    <property type="entry name" value="I-set"/>
    <property type="match status" value="3"/>
</dbReference>
<keyword evidence="13" id="KW-1185">Reference proteome</keyword>
<dbReference type="PROSITE" id="PS50835">
    <property type="entry name" value="IG_LIKE"/>
    <property type="match status" value="3"/>
</dbReference>
<dbReference type="InterPro" id="IPR003599">
    <property type="entry name" value="Ig_sub"/>
</dbReference>
<evidence type="ECO:0000256" key="5">
    <source>
        <dbReference type="ARBA" id="ARBA00023002"/>
    </source>
</evidence>
<dbReference type="InterPro" id="IPR036179">
    <property type="entry name" value="Ig-like_dom_sf"/>
</dbReference>
<keyword evidence="4" id="KW-0732">Signal</keyword>
<accession>A0A814AWJ5</accession>
<evidence type="ECO:0000256" key="6">
    <source>
        <dbReference type="ARBA" id="ARBA00023004"/>
    </source>
</evidence>
<keyword evidence="5" id="KW-0560">Oxidoreductase</keyword>
<dbReference type="InterPro" id="IPR003598">
    <property type="entry name" value="Ig_sub2"/>
</dbReference>
<dbReference type="PROSITE" id="PS50292">
    <property type="entry name" value="PEROXIDASE_3"/>
    <property type="match status" value="1"/>
</dbReference>
<dbReference type="EMBL" id="CAJNOC010002199">
    <property type="protein sequence ID" value="CAF0918628.1"/>
    <property type="molecule type" value="Genomic_DNA"/>
</dbReference>
<evidence type="ECO:0000313" key="13">
    <source>
        <dbReference type="Proteomes" id="UP000663879"/>
    </source>
</evidence>
<evidence type="ECO:0000256" key="2">
    <source>
        <dbReference type="ARBA" id="ARBA00022617"/>
    </source>
</evidence>
<dbReference type="GO" id="GO:0020037">
    <property type="term" value="F:heme binding"/>
    <property type="evidence" value="ECO:0007669"/>
    <property type="project" value="InterPro"/>
</dbReference>
<dbReference type="PRINTS" id="PR00457">
    <property type="entry name" value="ANPEROXIDASE"/>
</dbReference>
<evidence type="ECO:0000256" key="4">
    <source>
        <dbReference type="ARBA" id="ARBA00022729"/>
    </source>
</evidence>
<dbReference type="Gene3D" id="2.60.40.10">
    <property type="entry name" value="Immunoglobulins"/>
    <property type="match status" value="3"/>
</dbReference>
<dbReference type="InterPro" id="IPR019791">
    <property type="entry name" value="Haem_peroxidase_animal"/>
</dbReference>
<dbReference type="GO" id="GO:0004601">
    <property type="term" value="F:peroxidase activity"/>
    <property type="evidence" value="ECO:0007669"/>
    <property type="project" value="InterPro"/>
</dbReference>
<keyword evidence="2 10" id="KW-0349">Heme</keyword>
<dbReference type="SUPFAM" id="SSF48726">
    <property type="entry name" value="Immunoglobulin"/>
    <property type="match status" value="3"/>
</dbReference>
<dbReference type="Proteomes" id="UP000663879">
    <property type="component" value="Unassembled WGS sequence"/>
</dbReference>
<protein>
    <recommendedName>
        <fullName evidence="11">Ig-like domain-containing protein</fullName>
    </recommendedName>
</protein>
<dbReference type="InterPro" id="IPR013783">
    <property type="entry name" value="Ig-like_fold"/>
</dbReference>
<feature type="domain" description="Ig-like" evidence="11">
    <location>
        <begin position="1"/>
        <end position="80"/>
    </location>
</feature>
<comment type="similarity">
    <text evidence="9">Belongs to the peroxidase family. XPO subfamily.</text>
</comment>
<evidence type="ECO:0000256" key="1">
    <source>
        <dbReference type="ARBA" id="ARBA00001970"/>
    </source>
</evidence>
<feature type="domain" description="Ig-like" evidence="11">
    <location>
        <begin position="84"/>
        <end position="179"/>
    </location>
</feature>
<proteinExistence type="inferred from homology"/>
<dbReference type="PANTHER" id="PTHR11475">
    <property type="entry name" value="OXIDASE/PEROXIDASE"/>
    <property type="match status" value="1"/>
</dbReference>
<dbReference type="SMART" id="SM00408">
    <property type="entry name" value="IGc2"/>
    <property type="match status" value="3"/>
</dbReference>
<keyword evidence="8" id="KW-0393">Immunoglobulin domain</keyword>
<organism evidence="12 13">
    <name type="scientific">Brachionus calyciflorus</name>
    <dbReference type="NCBI Taxonomy" id="104777"/>
    <lineage>
        <taxon>Eukaryota</taxon>
        <taxon>Metazoa</taxon>
        <taxon>Spiralia</taxon>
        <taxon>Gnathifera</taxon>
        <taxon>Rotifera</taxon>
        <taxon>Eurotatoria</taxon>
        <taxon>Monogononta</taxon>
        <taxon>Pseudotrocha</taxon>
        <taxon>Ploima</taxon>
        <taxon>Brachionidae</taxon>
        <taxon>Brachionus</taxon>
    </lineage>
</organism>
<comment type="caution">
    <text evidence="12">The sequence shown here is derived from an EMBL/GenBank/DDBJ whole genome shotgun (WGS) entry which is preliminary data.</text>
</comment>
<evidence type="ECO:0000259" key="11">
    <source>
        <dbReference type="PROSITE" id="PS50835"/>
    </source>
</evidence>
<keyword evidence="7" id="KW-1015">Disulfide bond</keyword>
<dbReference type="InterPro" id="IPR010255">
    <property type="entry name" value="Haem_peroxidase_sf"/>
</dbReference>
<dbReference type="GO" id="GO:0006979">
    <property type="term" value="P:response to oxidative stress"/>
    <property type="evidence" value="ECO:0007669"/>
    <property type="project" value="InterPro"/>
</dbReference>
<evidence type="ECO:0000313" key="12">
    <source>
        <dbReference type="EMBL" id="CAF0918628.1"/>
    </source>
</evidence>
<comment type="cofactor">
    <cofactor evidence="1">
        <name>heme b</name>
        <dbReference type="ChEBI" id="CHEBI:60344"/>
    </cofactor>
</comment>
<dbReference type="InterPro" id="IPR013098">
    <property type="entry name" value="Ig_I-set"/>
</dbReference>
<evidence type="ECO:0000256" key="10">
    <source>
        <dbReference type="PIRSR" id="PIRSR619791-2"/>
    </source>
</evidence>
<dbReference type="GO" id="GO:0005615">
    <property type="term" value="C:extracellular space"/>
    <property type="evidence" value="ECO:0007669"/>
    <property type="project" value="TreeGrafter"/>
</dbReference>
<keyword evidence="3 10" id="KW-0479">Metal-binding</keyword>
<dbReference type="FunFam" id="2.60.40.10:FF:000130">
    <property type="entry name" value="Hemicentin 1"/>
    <property type="match status" value="1"/>
</dbReference>
<dbReference type="FunFam" id="1.10.640.10:FF:000001">
    <property type="entry name" value="Peroxidasin homolog"/>
    <property type="match status" value="1"/>
</dbReference>
<feature type="binding site" description="axial binding residue" evidence="10">
    <location>
        <position position="732"/>
    </location>
    <ligand>
        <name>heme b</name>
        <dbReference type="ChEBI" id="CHEBI:60344"/>
    </ligand>
    <ligandPart>
        <name>Fe</name>
        <dbReference type="ChEBI" id="CHEBI:18248"/>
    </ligandPart>
</feature>
<reference evidence="12" key="1">
    <citation type="submission" date="2021-02" db="EMBL/GenBank/DDBJ databases">
        <authorList>
            <person name="Nowell W R."/>
        </authorList>
    </citation>
    <scope>NUCLEOTIDE SEQUENCE</scope>
    <source>
        <strain evidence="12">Ploen Becks lab</strain>
    </source>
</reference>
<dbReference type="SMART" id="SM00409">
    <property type="entry name" value="IG"/>
    <property type="match status" value="3"/>
</dbReference>
<sequence>MPNDLTVTESTNAKFVCRSNVLTSKISWLKDGKVINNDRRYNIYSNGDIEIRRVLVEDEGFYVCSISNSENIKYAQAKLTVNIPVTFIKRPIDVSSVEGDSAEFYCKVSGKPEPKIIWKKDGFIIKKTSNQTSKLSEYEFYQNDEILRVNNLNRGNHEGVYSCWAGNSVNKISSDARLFINPPERPFFKITQQNISVFENQQTTLECFAEGKPKPQVLWYKDGQRISTDSRVYFDSFGYLTFNQVRVTDAGDYICQAENIAGSSTHKFKLSVKDIYGTIISNTILTDAVEKARKEVNKQFQQSISRLNDRRRPKTHSELMALIRFPKESTLHLASSEEIYERALDIIFRYANNITFNLTRKNFETQDVLTHSQLRQISDLSGCFRYKRKVNCSQRCLNYRSFDGTCNNLNNPRWGAANTALKRLLPAEYENGFSTPKGWNKSHLYHGYMLPNARDVTTKLLTTDKITDDQKFSLMLMQWGQFLDHDLGHTVMAMSLNRFSNGIACRDSCTNEQPCFPIEVLPNDTRRTHVPGQCMEFVRSSAVCGSGETSLLGNKIHQREQLNQLTAFIDASNVYGSSDQDGFDIRERTVNTGKLKVHSTPKYPKGFLPFNLDTPMDCQRDNTTTVGCFMAGDYRANEQLGLLAMHNLWVRHHNYMVDRLKKVNPHWLPEQLFQETRKIISAQMQFITFEQWLPYVFGPSGMKILGKYKGYDPHVEPIITNEFATAAFRFGHTLIQPFTFRFNETFQPIPEGNLLLRDSFFAPQRYYYEGGMDPILRGLFGSPAKLKLPRETMNSELTERLFHITRAISQDLAALNIQRGRDHGIPGYAAFRKLCNLTEAKSFDDLKKEISNKEVRDILQKLYGDVRNIDLFPGGILEDVVPGAKMGPTFMCIISHQMKVLRDGDRFWYENPSQFTPAQLREIKKTSFAKIICENGDNMPYIQRDVFLNAKFPNDMLECSQIDDISLEPWKNCCENNPEGLCGEPAYFYVPIESSRYKRHYGKN</sequence>
<dbReference type="AlphaFoldDB" id="A0A814AWJ5"/>
<dbReference type="OrthoDB" id="823504at2759"/>
<name>A0A814AWJ5_9BILA</name>
<dbReference type="Gene3D" id="1.10.640.10">
    <property type="entry name" value="Haem peroxidase domain superfamily, animal type"/>
    <property type="match status" value="1"/>
</dbReference>
<evidence type="ECO:0000256" key="7">
    <source>
        <dbReference type="ARBA" id="ARBA00023157"/>
    </source>
</evidence>
<dbReference type="FunFam" id="2.60.40.10:FF:000032">
    <property type="entry name" value="palladin isoform X1"/>
    <property type="match status" value="1"/>
</dbReference>
<gene>
    <name evidence="12" type="ORF">OXX778_LOCUS12275</name>
</gene>
<dbReference type="GO" id="GO:0046872">
    <property type="term" value="F:metal ion binding"/>
    <property type="evidence" value="ECO:0007669"/>
    <property type="project" value="UniProtKB-KW"/>
</dbReference>
<dbReference type="InterPro" id="IPR007110">
    <property type="entry name" value="Ig-like_dom"/>
</dbReference>
<dbReference type="CDD" id="cd00096">
    <property type="entry name" value="Ig"/>
    <property type="match status" value="1"/>
</dbReference>